<dbReference type="EMBL" id="AGSI01000008">
    <property type="protein sequence ID" value="EIE22976.1"/>
    <property type="molecule type" value="Genomic_DNA"/>
</dbReference>
<dbReference type="AlphaFoldDB" id="I0YX57"/>
<sequence length="50" mass="5646">MDRTPFLPLALLFSLPQSWLDKPVLLPLTALALHSPILLSSLTERQFCKL</sequence>
<organism evidence="1 2">
    <name type="scientific">Coccomyxa subellipsoidea (strain C-169)</name>
    <name type="common">Green microalga</name>
    <dbReference type="NCBI Taxonomy" id="574566"/>
    <lineage>
        <taxon>Eukaryota</taxon>
        <taxon>Viridiplantae</taxon>
        <taxon>Chlorophyta</taxon>
        <taxon>core chlorophytes</taxon>
        <taxon>Trebouxiophyceae</taxon>
        <taxon>Trebouxiophyceae incertae sedis</taxon>
        <taxon>Coccomyxaceae</taxon>
        <taxon>Coccomyxa</taxon>
        <taxon>Coccomyxa subellipsoidea</taxon>
    </lineage>
</organism>
<evidence type="ECO:0000313" key="2">
    <source>
        <dbReference type="Proteomes" id="UP000007264"/>
    </source>
</evidence>
<comment type="caution">
    <text evidence="1">The sequence shown here is derived from an EMBL/GenBank/DDBJ whole genome shotgun (WGS) entry which is preliminary data.</text>
</comment>
<reference evidence="1 2" key="1">
    <citation type="journal article" date="2012" name="Genome Biol.">
        <title>The genome of the polar eukaryotic microalga coccomyxa subellipsoidea reveals traits of cold adaptation.</title>
        <authorList>
            <person name="Blanc G."/>
            <person name="Agarkova I."/>
            <person name="Grimwood J."/>
            <person name="Kuo A."/>
            <person name="Brueggeman A."/>
            <person name="Dunigan D."/>
            <person name="Gurnon J."/>
            <person name="Ladunga I."/>
            <person name="Lindquist E."/>
            <person name="Lucas S."/>
            <person name="Pangilinan J."/>
            <person name="Proschold T."/>
            <person name="Salamov A."/>
            <person name="Schmutz J."/>
            <person name="Weeks D."/>
            <person name="Yamada T."/>
            <person name="Claverie J.M."/>
            <person name="Grigoriev I."/>
            <person name="Van Etten J."/>
            <person name="Lomsadze A."/>
            <person name="Borodovsky M."/>
        </authorList>
    </citation>
    <scope>NUCLEOTIDE SEQUENCE [LARGE SCALE GENOMIC DNA]</scope>
    <source>
        <strain evidence="1 2">C-169</strain>
    </source>
</reference>
<dbReference type="Proteomes" id="UP000007264">
    <property type="component" value="Unassembled WGS sequence"/>
</dbReference>
<accession>I0YX57</accession>
<feature type="non-terminal residue" evidence="1">
    <location>
        <position position="50"/>
    </location>
</feature>
<protein>
    <submittedName>
        <fullName evidence="1">Uncharacterized protein</fullName>
    </submittedName>
</protein>
<evidence type="ECO:0000313" key="1">
    <source>
        <dbReference type="EMBL" id="EIE22976.1"/>
    </source>
</evidence>
<dbReference type="RefSeq" id="XP_005647520.1">
    <property type="nucleotide sequence ID" value="XM_005647463.1"/>
</dbReference>
<name>I0YX57_COCSC</name>
<keyword evidence="2" id="KW-1185">Reference proteome</keyword>
<dbReference type="KEGG" id="csl:COCSUDRAFT_33209"/>
<dbReference type="GeneID" id="17040964"/>
<proteinExistence type="predicted"/>
<gene>
    <name evidence="1" type="ORF">COCSUDRAFT_33209</name>
</gene>